<evidence type="ECO:0000256" key="2">
    <source>
        <dbReference type="ARBA" id="ARBA00022692"/>
    </source>
</evidence>
<evidence type="ECO:0000313" key="7">
    <source>
        <dbReference type="EMBL" id="VDI54285.1"/>
    </source>
</evidence>
<keyword evidence="3" id="KW-0732">Signal</keyword>
<dbReference type="EMBL" id="UYJE01007380">
    <property type="protein sequence ID" value="VDI54285.1"/>
    <property type="molecule type" value="Genomic_DNA"/>
</dbReference>
<accession>A0A8B6FT23</accession>
<dbReference type="GO" id="GO:0007165">
    <property type="term" value="P:signal transduction"/>
    <property type="evidence" value="ECO:0007669"/>
    <property type="project" value="InterPro"/>
</dbReference>
<feature type="non-terminal residue" evidence="7">
    <location>
        <position position="1"/>
    </location>
</feature>
<dbReference type="PANTHER" id="PTHR24365:SF530">
    <property type="entry name" value="MSTPROX-RELATED"/>
    <property type="match status" value="1"/>
</dbReference>
<protein>
    <recommendedName>
        <fullName evidence="6">TIR domain-containing protein</fullName>
    </recommendedName>
</protein>
<gene>
    <name evidence="7" type="ORF">MGAL_10B018490</name>
</gene>
<dbReference type="PRINTS" id="PR01537">
    <property type="entry name" value="INTRLKN1R1F"/>
</dbReference>
<organism evidence="7 8">
    <name type="scientific">Mytilus galloprovincialis</name>
    <name type="common">Mediterranean mussel</name>
    <dbReference type="NCBI Taxonomy" id="29158"/>
    <lineage>
        <taxon>Eukaryota</taxon>
        <taxon>Metazoa</taxon>
        <taxon>Spiralia</taxon>
        <taxon>Lophotrochozoa</taxon>
        <taxon>Mollusca</taxon>
        <taxon>Bivalvia</taxon>
        <taxon>Autobranchia</taxon>
        <taxon>Pteriomorphia</taxon>
        <taxon>Mytilida</taxon>
        <taxon>Mytiloidea</taxon>
        <taxon>Mytilidae</taxon>
        <taxon>Mytilinae</taxon>
        <taxon>Mytilus</taxon>
    </lineage>
</organism>
<dbReference type="PROSITE" id="PS50104">
    <property type="entry name" value="TIR"/>
    <property type="match status" value="1"/>
</dbReference>
<keyword evidence="8" id="KW-1185">Reference proteome</keyword>
<sequence length="100" mass="11546">NSNSVYDHKRCSDCRDVIFRVRFFQNACCIADRDFIPGNSILDNIIDAIKKSYKVILILTDHFVTSNWCQYEADQAIIKSLNLDSNVTNCSNYVRKVFNS</sequence>
<dbReference type="GO" id="GO:0005886">
    <property type="term" value="C:plasma membrane"/>
    <property type="evidence" value="ECO:0007669"/>
    <property type="project" value="TreeGrafter"/>
</dbReference>
<keyword evidence="5" id="KW-0472">Membrane</keyword>
<proteinExistence type="predicted"/>
<evidence type="ECO:0000256" key="3">
    <source>
        <dbReference type="ARBA" id="ARBA00022729"/>
    </source>
</evidence>
<dbReference type="AlphaFoldDB" id="A0A8B6FT23"/>
<keyword evidence="2" id="KW-0812">Transmembrane</keyword>
<dbReference type="PANTHER" id="PTHR24365">
    <property type="entry name" value="TOLL-LIKE RECEPTOR"/>
    <property type="match status" value="1"/>
</dbReference>
<dbReference type="Proteomes" id="UP000596742">
    <property type="component" value="Unassembled WGS sequence"/>
</dbReference>
<dbReference type="GO" id="GO:0038023">
    <property type="term" value="F:signaling receptor activity"/>
    <property type="evidence" value="ECO:0007669"/>
    <property type="project" value="TreeGrafter"/>
</dbReference>
<comment type="caution">
    <text evidence="7">The sequence shown here is derived from an EMBL/GenBank/DDBJ whole genome shotgun (WGS) entry which is preliminary data.</text>
</comment>
<evidence type="ECO:0000256" key="1">
    <source>
        <dbReference type="ARBA" id="ARBA00004370"/>
    </source>
</evidence>
<feature type="domain" description="TIR" evidence="6">
    <location>
        <begin position="1"/>
        <end position="100"/>
    </location>
</feature>
<dbReference type="InterPro" id="IPR000157">
    <property type="entry name" value="TIR_dom"/>
</dbReference>
<evidence type="ECO:0000259" key="6">
    <source>
        <dbReference type="PROSITE" id="PS50104"/>
    </source>
</evidence>
<dbReference type="SUPFAM" id="SSF52200">
    <property type="entry name" value="Toll/Interleukin receptor TIR domain"/>
    <property type="match status" value="1"/>
</dbReference>
<dbReference type="Gene3D" id="3.40.50.10140">
    <property type="entry name" value="Toll/interleukin-1 receptor homology (TIR) domain"/>
    <property type="match status" value="1"/>
</dbReference>
<keyword evidence="4" id="KW-1133">Transmembrane helix</keyword>
<dbReference type="InterPro" id="IPR035897">
    <property type="entry name" value="Toll_tir_struct_dom_sf"/>
</dbReference>
<evidence type="ECO:0000256" key="4">
    <source>
        <dbReference type="ARBA" id="ARBA00022989"/>
    </source>
</evidence>
<name>A0A8B6FT23_MYTGA</name>
<evidence type="ECO:0000256" key="5">
    <source>
        <dbReference type="ARBA" id="ARBA00023136"/>
    </source>
</evidence>
<comment type="subcellular location">
    <subcellularLocation>
        <location evidence="1">Membrane</location>
    </subcellularLocation>
</comment>
<dbReference type="Pfam" id="PF01582">
    <property type="entry name" value="TIR"/>
    <property type="match status" value="1"/>
</dbReference>
<dbReference type="OrthoDB" id="9982425at2759"/>
<evidence type="ECO:0000313" key="8">
    <source>
        <dbReference type="Proteomes" id="UP000596742"/>
    </source>
</evidence>
<reference evidence="7" key="1">
    <citation type="submission" date="2018-11" db="EMBL/GenBank/DDBJ databases">
        <authorList>
            <person name="Alioto T."/>
            <person name="Alioto T."/>
        </authorList>
    </citation>
    <scope>NUCLEOTIDE SEQUENCE</scope>
</reference>